<protein>
    <recommendedName>
        <fullName evidence="13 14">Crossover junction endodeoxyribonuclease RuvC</fullName>
        <ecNumber evidence="13 14">3.1.21.10</ecNumber>
    </recommendedName>
    <alternativeName>
        <fullName evidence="13">Holliday junction nuclease RuvC</fullName>
    </alternativeName>
    <alternativeName>
        <fullName evidence="13">Holliday junction resolvase RuvC</fullName>
    </alternativeName>
</protein>
<sequence length="163" mass="17994">MRILGIDPGYGIVGYGIIESDGYNLKVIDYGVITTPKEDSLPVRLNIIADCLTEIINTYKPDEIAIEELFYFKNQKTIIPVAEARGVIVHICGKLCENVFEYTPLQVKQALTGIGRAEKSQIQYMVKTLLGLEKIPKPDDAADALAIAITHGQINSMLNTNKI</sequence>
<comment type="function">
    <text evidence="13">The RuvA-RuvB-RuvC complex processes Holliday junction (HJ) DNA during genetic recombination and DNA repair. Endonuclease that resolves HJ intermediates. Cleaves cruciform DNA by making single-stranded nicks across the HJ at symmetrical positions within the homologous arms, yielding a 5'-phosphate and a 3'-hydroxyl group; requires a central core of homology in the junction. The consensus cleavage sequence is 5'-(A/T)TT(C/G)-3'. Cleavage occurs on the 3'-side of the TT dinucleotide at the point of strand exchange. HJ branch migration catalyzed by RuvA-RuvB allows RuvC to scan DNA until it finds its consensus sequence, where it cleaves and resolves the cruciform DNA.</text>
</comment>
<evidence type="ECO:0000256" key="3">
    <source>
        <dbReference type="ARBA" id="ARBA00022722"/>
    </source>
</evidence>
<comment type="cofactor">
    <cofactor evidence="13">
        <name>Mg(2+)</name>
        <dbReference type="ChEBI" id="CHEBI:18420"/>
    </cofactor>
    <text evidence="13">Binds 2 Mg(2+) ion per subunit.</text>
</comment>
<dbReference type="GO" id="GO:0005737">
    <property type="term" value="C:cytoplasm"/>
    <property type="evidence" value="ECO:0007669"/>
    <property type="project" value="UniProtKB-SubCell"/>
</dbReference>
<comment type="catalytic activity">
    <reaction evidence="12 13">
        <text>Endonucleolytic cleavage at a junction such as a reciprocal single-stranded crossover between two homologous DNA duplexes (Holliday junction).</text>
        <dbReference type="EC" id="3.1.21.10"/>
    </reaction>
</comment>
<keyword evidence="8 13" id="KW-0460">Magnesium</keyword>
<dbReference type="Proteomes" id="UP000886861">
    <property type="component" value="Unassembled WGS sequence"/>
</dbReference>
<feature type="active site" evidence="13">
    <location>
        <position position="7"/>
    </location>
</feature>
<feature type="active site" evidence="13">
    <location>
        <position position="67"/>
    </location>
</feature>
<dbReference type="GO" id="GO:0008821">
    <property type="term" value="F:crossover junction DNA endonuclease activity"/>
    <property type="evidence" value="ECO:0007669"/>
    <property type="project" value="UniProtKB-UniRule"/>
</dbReference>
<dbReference type="InterPro" id="IPR012337">
    <property type="entry name" value="RNaseH-like_sf"/>
</dbReference>
<dbReference type="SUPFAM" id="SSF53098">
    <property type="entry name" value="Ribonuclease H-like"/>
    <property type="match status" value="1"/>
</dbReference>
<dbReference type="PRINTS" id="PR00696">
    <property type="entry name" value="RSOLVASERUVC"/>
</dbReference>
<dbReference type="Gene3D" id="3.30.420.10">
    <property type="entry name" value="Ribonuclease H-like superfamily/Ribonuclease H"/>
    <property type="match status" value="1"/>
</dbReference>
<feature type="binding site" evidence="13">
    <location>
        <position position="7"/>
    </location>
    <ligand>
        <name>Mg(2+)</name>
        <dbReference type="ChEBI" id="CHEBI:18420"/>
        <label>1</label>
    </ligand>
</feature>
<dbReference type="EMBL" id="DVOJ01000014">
    <property type="protein sequence ID" value="HIV01640.1"/>
    <property type="molecule type" value="Genomic_DNA"/>
</dbReference>
<keyword evidence="11 13" id="KW-0234">DNA repair</keyword>
<keyword evidence="2 13" id="KW-0963">Cytoplasm</keyword>
<dbReference type="GO" id="GO:0006310">
    <property type="term" value="P:DNA recombination"/>
    <property type="evidence" value="ECO:0007669"/>
    <property type="project" value="UniProtKB-UniRule"/>
</dbReference>
<keyword evidence="7 13" id="KW-0378">Hydrolase</keyword>
<feature type="binding site" evidence="13">
    <location>
        <position position="140"/>
    </location>
    <ligand>
        <name>Mg(2+)</name>
        <dbReference type="ChEBI" id="CHEBI:18420"/>
        <label>1</label>
    </ligand>
</feature>
<evidence type="ECO:0000256" key="7">
    <source>
        <dbReference type="ARBA" id="ARBA00022801"/>
    </source>
</evidence>
<dbReference type="HAMAP" id="MF_00034">
    <property type="entry name" value="RuvC"/>
    <property type="match status" value="1"/>
</dbReference>
<evidence type="ECO:0000313" key="15">
    <source>
        <dbReference type="EMBL" id="HIV01640.1"/>
    </source>
</evidence>
<evidence type="ECO:0000256" key="14">
    <source>
        <dbReference type="NCBIfam" id="TIGR00228"/>
    </source>
</evidence>
<dbReference type="GO" id="GO:0048476">
    <property type="term" value="C:Holliday junction resolvase complex"/>
    <property type="evidence" value="ECO:0007669"/>
    <property type="project" value="UniProtKB-UniRule"/>
</dbReference>
<comment type="similarity">
    <text evidence="1 13">Belongs to the RuvC family.</text>
</comment>
<keyword evidence="6 13" id="KW-0227">DNA damage</keyword>
<evidence type="ECO:0000256" key="13">
    <source>
        <dbReference type="HAMAP-Rule" id="MF_00034"/>
    </source>
</evidence>
<dbReference type="PANTHER" id="PTHR30194:SF3">
    <property type="entry name" value="CROSSOVER JUNCTION ENDODEOXYRIBONUCLEASE RUVC"/>
    <property type="match status" value="1"/>
</dbReference>
<dbReference type="NCBIfam" id="TIGR00228">
    <property type="entry name" value="ruvC"/>
    <property type="match status" value="1"/>
</dbReference>
<evidence type="ECO:0000256" key="1">
    <source>
        <dbReference type="ARBA" id="ARBA00009518"/>
    </source>
</evidence>
<evidence type="ECO:0000256" key="11">
    <source>
        <dbReference type="ARBA" id="ARBA00023204"/>
    </source>
</evidence>
<feature type="binding site" evidence="13">
    <location>
        <position position="67"/>
    </location>
    <ligand>
        <name>Mg(2+)</name>
        <dbReference type="ChEBI" id="CHEBI:18420"/>
        <label>2</label>
    </ligand>
</feature>
<evidence type="ECO:0000313" key="16">
    <source>
        <dbReference type="Proteomes" id="UP000886861"/>
    </source>
</evidence>
<dbReference type="PROSITE" id="PS01321">
    <property type="entry name" value="RUVC"/>
    <property type="match status" value="1"/>
</dbReference>
<dbReference type="InterPro" id="IPR020563">
    <property type="entry name" value="X-over_junc_endoDNase_Mg_BS"/>
</dbReference>
<dbReference type="GO" id="GO:0003677">
    <property type="term" value="F:DNA binding"/>
    <property type="evidence" value="ECO:0007669"/>
    <property type="project" value="UniProtKB-KW"/>
</dbReference>
<reference evidence="15" key="2">
    <citation type="journal article" date="2021" name="PeerJ">
        <title>Extensive microbial diversity within the chicken gut microbiome revealed by metagenomics and culture.</title>
        <authorList>
            <person name="Gilroy R."/>
            <person name="Ravi A."/>
            <person name="Getino M."/>
            <person name="Pursley I."/>
            <person name="Horton D.L."/>
            <person name="Alikhan N.F."/>
            <person name="Baker D."/>
            <person name="Gharbi K."/>
            <person name="Hall N."/>
            <person name="Watson M."/>
            <person name="Adriaenssens E.M."/>
            <person name="Foster-Nyarko E."/>
            <person name="Jarju S."/>
            <person name="Secka A."/>
            <person name="Antonio M."/>
            <person name="Oren A."/>
            <person name="Chaudhuri R.R."/>
            <person name="La Ragione R."/>
            <person name="Hildebrand F."/>
            <person name="Pallen M.J."/>
        </authorList>
    </citation>
    <scope>NUCLEOTIDE SEQUENCE</scope>
    <source>
        <strain evidence="15">CHK186-9395</strain>
    </source>
</reference>
<dbReference type="InterPro" id="IPR002176">
    <property type="entry name" value="X-over_junc_endoDNase_RuvC"/>
</dbReference>
<gene>
    <name evidence="13 15" type="primary">ruvC</name>
    <name evidence="15" type="ORF">IAA62_03720</name>
</gene>
<dbReference type="GO" id="GO:0000287">
    <property type="term" value="F:magnesium ion binding"/>
    <property type="evidence" value="ECO:0007669"/>
    <property type="project" value="UniProtKB-UniRule"/>
</dbReference>
<dbReference type="NCBIfam" id="NF000711">
    <property type="entry name" value="PRK00039.2-1"/>
    <property type="match status" value="1"/>
</dbReference>
<dbReference type="InterPro" id="IPR036397">
    <property type="entry name" value="RNaseH_sf"/>
</dbReference>
<dbReference type="AlphaFoldDB" id="A0A9D1NF06"/>
<comment type="caution">
    <text evidence="15">The sequence shown here is derived from an EMBL/GenBank/DDBJ whole genome shotgun (WGS) entry which is preliminary data.</text>
</comment>
<evidence type="ECO:0000256" key="4">
    <source>
        <dbReference type="ARBA" id="ARBA00022723"/>
    </source>
</evidence>
<accession>A0A9D1NF06</accession>
<dbReference type="PANTHER" id="PTHR30194">
    <property type="entry name" value="CROSSOVER JUNCTION ENDODEOXYRIBONUCLEASE RUVC"/>
    <property type="match status" value="1"/>
</dbReference>
<evidence type="ECO:0000256" key="6">
    <source>
        <dbReference type="ARBA" id="ARBA00022763"/>
    </source>
</evidence>
<keyword evidence="4 13" id="KW-0479">Metal-binding</keyword>
<name>A0A9D1NF06_9FIRM</name>
<keyword evidence="3 13" id="KW-0540">Nuclease</keyword>
<dbReference type="CDD" id="cd16962">
    <property type="entry name" value="RuvC"/>
    <property type="match status" value="1"/>
</dbReference>
<keyword evidence="10 13" id="KW-0233">DNA recombination</keyword>
<evidence type="ECO:0000256" key="8">
    <source>
        <dbReference type="ARBA" id="ARBA00022842"/>
    </source>
</evidence>
<proteinExistence type="inferred from homology"/>
<dbReference type="EC" id="3.1.21.10" evidence="13 14"/>
<keyword evidence="9 13" id="KW-0238">DNA-binding</keyword>
<evidence type="ECO:0000256" key="10">
    <source>
        <dbReference type="ARBA" id="ARBA00023172"/>
    </source>
</evidence>
<organism evidence="15 16">
    <name type="scientific">Candidatus Caccopulliclostridium gallistercoris</name>
    <dbReference type="NCBI Taxonomy" id="2840719"/>
    <lineage>
        <taxon>Bacteria</taxon>
        <taxon>Bacillati</taxon>
        <taxon>Bacillota</taxon>
        <taxon>Clostridia</taxon>
        <taxon>Candidatus Caccopulliclostridium</taxon>
    </lineage>
</organism>
<evidence type="ECO:0000256" key="2">
    <source>
        <dbReference type="ARBA" id="ARBA00022490"/>
    </source>
</evidence>
<dbReference type="FunFam" id="3.30.420.10:FF:000002">
    <property type="entry name" value="Crossover junction endodeoxyribonuclease RuvC"/>
    <property type="match status" value="1"/>
</dbReference>
<keyword evidence="5 13" id="KW-0255">Endonuclease</keyword>
<evidence type="ECO:0000256" key="5">
    <source>
        <dbReference type="ARBA" id="ARBA00022759"/>
    </source>
</evidence>
<reference evidence="15" key="1">
    <citation type="submission" date="2020-10" db="EMBL/GenBank/DDBJ databases">
        <authorList>
            <person name="Gilroy R."/>
        </authorList>
    </citation>
    <scope>NUCLEOTIDE SEQUENCE</scope>
    <source>
        <strain evidence="15">CHK186-9395</strain>
    </source>
</reference>
<evidence type="ECO:0000256" key="9">
    <source>
        <dbReference type="ARBA" id="ARBA00023125"/>
    </source>
</evidence>
<comment type="subcellular location">
    <subcellularLocation>
        <location evidence="13">Cytoplasm</location>
    </subcellularLocation>
</comment>
<comment type="subunit">
    <text evidence="13">Homodimer which binds Holliday junction (HJ) DNA. The HJ becomes 2-fold symmetrical on binding to RuvC with unstacked arms; it has a different conformation from HJ DNA in complex with RuvA. In the full resolvosome a probable DNA-RuvA(4)-RuvB(12)-RuvC(2) complex forms which resolves the HJ.</text>
</comment>
<feature type="active site" evidence="13">
    <location>
        <position position="140"/>
    </location>
</feature>
<dbReference type="GO" id="GO:0006281">
    <property type="term" value="P:DNA repair"/>
    <property type="evidence" value="ECO:0007669"/>
    <property type="project" value="UniProtKB-UniRule"/>
</dbReference>
<dbReference type="Pfam" id="PF02075">
    <property type="entry name" value="RuvC"/>
    <property type="match status" value="1"/>
</dbReference>
<evidence type="ECO:0000256" key="12">
    <source>
        <dbReference type="ARBA" id="ARBA00029354"/>
    </source>
</evidence>